<organism evidence="5 6">
    <name type="scientific">Schaalia odontolytica</name>
    <dbReference type="NCBI Taxonomy" id="1660"/>
    <lineage>
        <taxon>Bacteria</taxon>
        <taxon>Bacillati</taxon>
        <taxon>Actinomycetota</taxon>
        <taxon>Actinomycetes</taxon>
        <taxon>Actinomycetales</taxon>
        <taxon>Actinomycetaceae</taxon>
        <taxon>Schaalia</taxon>
    </lineage>
</organism>
<dbReference type="SMART" id="SM00895">
    <property type="entry name" value="FCD"/>
    <property type="match status" value="1"/>
</dbReference>
<dbReference type="Proteomes" id="UP000234198">
    <property type="component" value="Unassembled WGS sequence"/>
</dbReference>
<dbReference type="SMART" id="SM00345">
    <property type="entry name" value="HTH_GNTR"/>
    <property type="match status" value="1"/>
</dbReference>
<dbReference type="CDD" id="cd07377">
    <property type="entry name" value="WHTH_GntR"/>
    <property type="match status" value="1"/>
</dbReference>
<dbReference type="PROSITE" id="PS50949">
    <property type="entry name" value="HTH_GNTR"/>
    <property type="match status" value="1"/>
</dbReference>
<dbReference type="SUPFAM" id="SSF46785">
    <property type="entry name" value="Winged helix' DNA-binding domain"/>
    <property type="match status" value="1"/>
</dbReference>
<dbReference type="AlphaFoldDB" id="A0A2I1I214"/>
<gene>
    <name evidence="5" type="ORF">CYJ22_01390</name>
</gene>
<dbReference type="EMBL" id="PKKM01000002">
    <property type="protein sequence ID" value="PKY65170.1"/>
    <property type="molecule type" value="Genomic_DNA"/>
</dbReference>
<dbReference type="InterPro" id="IPR036390">
    <property type="entry name" value="WH_DNA-bd_sf"/>
</dbReference>
<dbReference type="InterPro" id="IPR008920">
    <property type="entry name" value="TF_FadR/GntR_C"/>
</dbReference>
<evidence type="ECO:0000259" key="4">
    <source>
        <dbReference type="PROSITE" id="PS50949"/>
    </source>
</evidence>
<dbReference type="Gene3D" id="1.10.10.10">
    <property type="entry name" value="Winged helix-like DNA-binding domain superfamily/Winged helix DNA-binding domain"/>
    <property type="match status" value="1"/>
</dbReference>
<name>A0A2I1I214_9ACTO</name>
<dbReference type="GO" id="GO:0003677">
    <property type="term" value="F:DNA binding"/>
    <property type="evidence" value="ECO:0007669"/>
    <property type="project" value="UniProtKB-KW"/>
</dbReference>
<evidence type="ECO:0000256" key="2">
    <source>
        <dbReference type="ARBA" id="ARBA00023125"/>
    </source>
</evidence>
<dbReference type="GO" id="GO:0003700">
    <property type="term" value="F:DNA-binding transcription factor activity"/>
    <property type="evidence" value="ECO:0007669"/>
    <property type="project" value="InterPro"/>
</dbReference>
<protein>
    <submittedName>
        <fullName evidence="5">FadR family transcriptional regulator</fullName>
    </submittedName>
</protein>
<sequence>MDAIKSYILRHGLHPGDRLPTESALCADLGVSRSSVREALRRLQALDIVTVRQGSGSYVGEMSMQPLVETLVLRAALDEINGAQSLHAIIDTRRALDLGIAVPLTRAMKGTTNPHLWELVEAMTEYAHSGSTYLEPDIAFHSGLLAYVENELMHQLVAAMWLVHQSVTPQLAAASRQEMEDTAEAHAAILRACEAGDVEAYTAAVDAHYAPLLAIIEGR</sequence>
<keyword evidence="2" id="KW-0238">DNA-binding</keyword>
<accession>A0A2I1I214</accession>
<dbReference type="RefSeq" id="WP_101600523.1">
    <property type="nucleotide sequence ID" value="NZ_PKKM01000002.1"/>
</dbReference>
<dbReference type="InterPro" id="IPR036388">
    <property type="entry name" value="WH-like_DNA-bd_sf"/>
</dbReference>
<dbReference type="InterPro" id="IPR011711">
    <property type="entry name" value="GntR_C"/>
</dbReference>
<dbReference type="Pfam" id="PF00392">
    <property type="entry name" value="GntR"/>
    <property type="match status" value="1"/>
</dbReference>
<evidence type="ECO:0000313" key="5">
    <source>
        <dbReference type="EMBL" id="PKY65170.1"/>
    </source>
</evidence>
<dbReference type="InterPro" id="IPR000524">
    <property type="entry name" value="Tscrpt_reg_HTH_GntR"/>
</dbReference>
<evidence type="ECO:0000256" key="1">
    <source>
        <dbReference type="ARBA" id="ARBA00023015"/>
    </source>
</evidence>
<dbReference type="PRINTS" id="PR00035">
    <property type="entry name" value="HTHGNTR"/>
</dbReference>
<evidence type="ECO:0000313" key="6">
    <source>
        <dbReference type="Proteomes" id="UP000234198"/>
    </source>
</evidence>
<reference evidence="5 6" key="1">
    <citation type="submission" date="2017-12" db="EMBL/GenBank/DDBJ databases">
        <title>Phylogenetic diversity of female urinary microbiome.</title>
        <authorList>
            <person name="Thomas-White K."/>
            <person name="Wolfe A.J."/>
        </authorList>
    </citation>
    <scope>NUCLEOTIDE SEQUENCE [LARGE SCALE GENOMIC DNA]</scope>
    <source>
        <strain evidence="5 6">UMB0018</strain>
    </source>
</reference>
<keyword evidence="3" id="KW-0804">Transcription</keyword>
<dbReference type="SUPFAM" id="SSF48008">
    <property type="entry name" value="GntR ligand-binding domain-like"/>
    <property type="match status" value="1"/>
</dbReference>
<dbReference type="PANTHER" id="PTHR43537:SF5">
    <property type="entry name" value="UXU OPERON TRANSCRIPTIONAL REGULATOR"/>
    <property type="match status" value="1"/>
</dbReference>
<feature type="domain" description="HTH gntR-type" evidence="4">
    <location>
        <begin position="1"/>
        <end position="62"/>
    </location>
</feature>
<comment type="caution">
    <text evidence="5">The sequence shown here is derived from an EMBL/GenBank/DDBJ whole genome shotgun (WGS) entry which is preliminary data.</text>
</comment>
<evidence type="ECO:0000256" key="3">
    <source>
        <dbReference type="ARBA" id="ARBA00023163"/>
    </source>
</evidence>
<keyword evidence="1" id="KW-0805">Transcription regulation</keyword>
<proteinExistence type="predicted"/>
<dbReference type="Gene3D" id="1.20.120.530">
    <property type="entry name" value="GntR ligand-binding domain-like"/>
    <property type="match status" value="1"/>
</dbReference>
<dbReference type="PANTHER" id="PTHR43537">
    <property type="entry name" value="TRANSCRIPTIONAL REGULATOR, GNTR FAMILY"/>
    <property type="match status" value="1"/>
</dbReference>
<dbReference type="Pfam" id="PF07729">
    <property type="entry name" value="FCD"/>
    <property type="match status" value="1"/>
</dbReference>